<proteinExistence type="predicted"/>
<sequence>MRNKLLVASLFSAIVLIGCGGSGSSKGETAEQVETQNNTAPSGSTADKLEAGGPNVNAPSDCETSDTTVLIDEGTVCIHKDTAARVSCTDNKVSLGGITAQELNLFGYTYICQ</sequence>
<gene>
    <name evidence="2" type="ORF">HELGO_WM10822</name>
</gene>
<reference evidence="2" key="1">
    <citation type="submission" date="2020-01" db="EMBL/GenBank/DDBJ databases">
        <authorList>
            <person name="Meier V. D."/>
            <person name="Meier V D."/>
        </authorList>
    </citation>
    <scope>NUCLEOTIDE SEQUENCE</scope>
    <source>
        <strain evidence="2">HLG_WM_MAG_01</strain>
    </source>
</reference>
<dbReference type="PROSITE" id="PS51257">
    <property type="entry name" value="PROKAR_LIPOPROTEIN"/>
    <property type="match status" value="1"/>
</dbReference>
<name>A0A6S6SBR9_9BACT</name>
<dbReference type="AlphaFoldDB" id="A0A6S6SBR9"/>
<organism evidence="2">
    <name type="scientific">uncultured Sulfurovum sp</name>
    <dbReference type="NCBI Taxonomy" id="269237"/>
    <lineage>
        <taxon>Bacteria</taxon>
        <taxon>Pseudomonadati</taxon>
        <taxon>Campylobacterota</taxon>
        <taxon>Epsilonproteobacteria</taxon>
        <taxon>Campylobacterales</taxon>
        <taxon>Sulfurovaceae</taxon>
        <taxon>Sulfurovum</taxon>
        <taxon>environmental samples</taxon>
    </lineage>
</organism>
<evidence type="ECO:0008006" key="3">
    <source>
        <dbReference type="Google" id="ProtNLM"/>
    </source>
</evidence>
<evidence type="ECO:0000256" key="1">
    <source>
        <dbReference type="SAM" id="MobiDB-lite"/>
    </source>
</evidence>
<protein>
    <recommendedName>
        <fullName evidence="3">Lipoprotein</fullName>
    </recommendedName>
</protein>
<feature type="compositionally biased region" description="Polar residues" evidence="1">
    <location>
        <begin position="32"/>
        <end position="45"/>
    </location>
</feature>
<accession>A0A6S6SBR9</accession>
<feature type="region of interest" description="Disordered" evidence="1">
    <location>
        <begin position="22"/>
        <end position="61"/>
    </location>
</feature>
<evidence type="ECO:0000313" key="2">
    <source>
        <dbReference type="EMBL" id="CAA6800135.1"/>
    </source>
</evidence>
<dbReference type="EMBL" id="CACVAS010000011">
    <property type="protein sequence ID" value="CAA6800135.1"/>
    <property type="molecule type" value="Genomic_DNA"/>
</dbReference>